<keyword evidence="3 7" id="KW-0436">Ligase</keyword>
<dbReference type="HAMAP" id="MF_00558">
    <property type="entry name" value="Succ_CoA_beta"/>
    <property type="match status" value="1"/>
</dbReference>
<dbReference type="PANTHER" id="PTHR11815">
    <property type="entry name" value="SUCCINYL-COA SYNTHETASE BETA CHAIN"/>
    <property type="match status" value="1"/>
</dbReference>
<dbReference type="PROSITE" id="PS50975">
    <property type="entry name" value="ATP_GRASP"/>
    <property type="match status" value="1"/>
</dbReference>
<evidence type="ECO:0000256" key="1">
    <source>
        <dbReference type="ARBA" id="ARBA00009182"/>
    </source>
</evidence>
<comment type="caution">
    <text evidence="10">The sequence shown here is derived from an EMBL/GenBank/DDBJ whole genome shotgun (WGS) entry which is preliminary data.</text>
</comment>
<dbReference type="GO" id="GO:0005524">
    <property type="term" value="F:ATP binding"/>
    <property type="evidence" value="ECO:0007669"/>
    <property type="project" value="UniProtKB-UniRule"/>
</dbReference>
<dbReference type="OrthoDB" id="9802602at2"/>
<evidence type="ECO:0000256" key="6">
    <source>
        <dbReference type="ARBA" id="ARBA00022842"/>
    </source>
</evidence>
<comment type="subunit">
    <text evidence="7">Heterotetramer of two alpha and two beta subunits.</text>
</comment>
<comment type="function">
    <text evidence="7">Succinyl-CoA synthetase functions in the citric acid cycle (TCA), coupling the hydrolysis of succinyl-CoA to the synthesis of either ATP or GTP and thus represents the only step of substrate-level phosphorylation in the TCA. The beta subunit provides nucleotide specificity of the enzyme and binds the substrate succinate, while the binding sites for coenzyme A and phosphate are found in the alpha subunit.</text>
</comment>
<evidence type="ECO:0000256" key="5">
    <source>
        <dbReference type="ARBA" id="ARBA00022741"/>
    </source>
</evidence>
<sequence length="379" mass="40024">MNIHEYQAAEFLKRRGVPVNAGLVCATPDDCAAAAASFGGAVVLKAQVHTGGRGKAGGVKLARTPEEAREVAGRILGMDIRGHTVRMLLVAPAVDIQHEYYLGVTIDRAARGVTLIASAEGGIDIEQVARETPEKIARELADPLLGLHAYQSRRLGFSLGIEPGLINGFADIAGRLYQVFVESDASLAEINPLVLTADRRWLALDSKITLDDNALFRHPEYRDLRDYREEDPIELEARAAGLSFVTLDGDIGCIVNGAGLSMATMDVIKSYGGEPANFLDIGGGANSQQVAAALRLVLSEPKVRAVLINIFGGITRCDVVARGLLDALGEVEVAVPLVIRLVGTNQAEGRAILADAGITTVDSMSEAARQVVAVAGNAA</sequence>
<feature type="binding site" evidence="7">
    <location>
        <position position="94"/>
    </location>
    <ligand>
        <name>ATP</name>
        <dbReference type="ChEBI" id="CHEBI:30616"/>
    </ligand>
</feature>
<feature type="binding site" evidence="7">
    <location>
        <position position="45"/>
    </location>
    <ligand>
        <name>ATP</name>
        <dbReference type="ChEBI" id="CHEBI:30616"/>
    </ligand>
</feature>
<keyword evidence="11" id="KW-1185">Reference proteome</keyword>
<evidence type="ECO:0000256" key="8">
    <source>
        <dbReference type="PROSITE-ProRule" id="PRU00409"/>
    </source>
</evidence>
<feature type="binding site" evidence="7">
    <location>
        <position position="205"/>
    </location>
    <ligand>
        <name>Mg(2+)</name>
        <dbReference type="ChEBI" id="CHEBI:18420"/>
    </ligand>
</feature>
<dbReference type="SUPFAM" id="SSF56059">
    <property type="entry name" value="Glutathione synthetase ATP-binding domain-like"/>
    <property type="match status" value="1"/>
</dbReference>
<comment type="pathway">
    <text evidence="7">Carbohydrate metabolism; tricarboxylic acid cycle; succinate from succinyl-CoA (ligase route): step 1/1.</text>
</comment>
<evidence type="ECO:0000256" key="7">
    <source>
        <dbReference type="HAMAP-Rule" id="MF_00558"/>
    </source>
</evidence>
<dbReference type="Pfam" id="PF00549">
    <property type="entry name" value="Ligase_CoA"/>
    <property type="match status" value="1"/>
</dbReference>
<dbReference type="InterPro" id="IPR016102">
    <property type="entry name" value="Succinyl-CoA_synth-like"/>
</dbReference>
<evidence type="ECO:0000256" key="4">
    <source>
        <dbReference type="ARBA" id="ARBA00022723"/>
    </source>
</evidence>
<name>I4EHN2_9BACT</name>
<dbReference type="SUPFAM" id="SSF52210">
    <property type="entry name" value="Succinyl-CoA synthetase domains"/>
    <property type="match status" value="1"/>
</dbReference>
<evidence type="ECO:0000313" key="10">
    <source>
        <dbReference type="EMBL" id="CCF84194.1"/>
    </source>
</evidence>
<dbReference type="Gene3D" id="3.30.1490.20">
    <property type="entry name" value="ATP-grasp fold, A domain"/>
    <property type="match status" value="1"/>
</dbReference>
<dbReference type="UniPathway" id="UPA00223">
    <property type="reaction ID" value="UER00999"/>
</dbReference>
<dbReference type="PROSITE" id="PS01217">
    <property type="entry name" value="SUCCINYL_COA_LIG_3"/>
    <property type="match status" value="1"/>
</dbReference>
<dbReference type="Pfam" id="PF08442">
    <property type="entry name" value="ATP-grasp_2"/>
    <property type="match status" value="1"/>
</dbReference>
<dbReference type="InterPro" id="IPR017866">
    <property type="entry name" value="Succ-CoA_synthase_bsu_CS"/>
</dbReference>
<dbReference type="EMBL" id="CAGS01000248">
    <property type="protein sequence ID" value="CCF84194.1"/>
    <property type="molecule type" value="Genomic_DNA"/>
</dbReference>
<keyword evidence="4 7" id="KW-0479">Metal-binding</keyword>
<dbReference type="InterPro" id="IPR005809">
    <property type="entry name" value="Succ_CoA_ligase-like_bsu"/>
</dbReference>
<gene>
    <name evidence="7 10" type="primary">sucC</name>
    <name evidence="10" type="ORF">NITHO_3210002</name>
</gene>
<dbReference type="NCBIfam" id="NF001913">
    <property type="entry name" value="PRK00696.1"/>
    <property type="match status" value="1"/>
</dbReference>
<accession>I4EHN2</accession>
<feature type="binding site" evidence="7">
    <location>
        <position position="256"/>
    </location>
    <ligand>
        <name>substrate</name>
        <note>ligand shared with subunit alpha</note>
    </ligand>
</feature>
<dbReference type="GO" id="GO:0006104">
    <property type="term" value="P:succinyl-CoA metabolic process"/>
    <property type="evidence" value="ECO:0007669"/>
    <property type="project" value="TreeGrafter"/>
</dbReference>
<dbReference type="GO" id="GO:0004776">
    <property type="term" value="F:succinate-CoA ligase (GDP-forming) activity"/>
    <property type="evidence" value="ECO:0007669"/>
    <property type="project" value="RHEA"/>
</dbReference>
<proteinExistence type="inferred from homology"/>
<feature type="binding site" evidence="7">
    <location>
        <position position="191"/>
    </location>
    <ligand>
        <name>Mg(2+)</name>
        <dbReference type="ChEBI" id="CHEBI:18420"/>
    </ligand>
</feature>
<comment type="cofactor">
    <cofactor evidence="7">
        <name>Mg(2+)</name>
        <dbReference type="ChEBI" id="CHEBI:18420"/>
    </cofactor>
    <text evidence="7">Binds 1 Mg(2+) ion per subunit.</text>
</comment>
<dbReference type="InterPro" id="IPR011761">
    <property type="entry name" value="ATP-grasp"/>
</dbReference>
<comment type="caution">
    <text evidence="7">Lacks conserved residue(s) required for the propagation of feature annotation.</text>
</comment>
<evidence type="ECO:0000256" key="3">
    <source>
        <dbReference type="ARBA" id="ARBA00022598"/>
    </source>
</evidence>
<dbReference type="InterPro" id="IPR013650">
    <property type="entry name" value="ATP-grasp_succ-CoA_synth-type"/>
</dbReference>
<evidence type="ECO:0000256" key="2">
    <source>
        <dbReference type="ARBA" id="ARBA00022532"/>
    </source>
</evidence>
<dbReference type="Proteomes" id="UP000004221">
    <property type="component" value="Unassembled WGS sequence"/>
</dbReference>
<dbReference type="NCBIfam" id="TIGR01016">
    <property type="entry name" value="sucCoAbeta"/>
    <property type="match status" value="1"/>
</dbReference>
<dbReference type="Gene3D" id="3.30.470.20">
    <property type="entry name" value="ATP-grasp fold, B domain"/>
    <property type="match status" value="1"/>
</dbReference>
<keyword evidence="2 7" id="KW-0816">Tricarboxylic acid cycle</keyword>
<feature type="binding site" evidence="7">
    <location>
        <position position="99"/>
    </location>
    <ligand>
        <name>ATP</name>
        <dbReference type="ChEBI" id="CHEBI:30616"/>
    </ligand>
</feature>
<dbReference type="GO" id="GO:0006099">
    <property type="term" value="P:tricarboxylic acid cycle"/>
    <property type="evidence" value="ECO:0007669"/>
    <property type="project" value="UniProtKB-UniRule"/>
</dbReference>
<dbReference type="EC" id="6.2.1.5" evidence="7"/>
<dbReference type="RefSeq" id="WP_008478179.1">
    <property type="nucleotide sequence ID" value="NZ_CAGS01000248.1"/>
</dbReference>
<keyword evidence="6 7" id="KW-0460">Magnesium</keyword>
<feature type="domain" description="ATP-grasp" evidence="9">
    <location>
        <begin position="9"/>
        <end position="219"/>
    </location>
</feature>
<dbReference type="PIRSF" id="PIRSF001554">
    <property type="entry name" value="SucCS_beta"/>
    <property type="match status" value="1"/>
</dbReference>
<comment type="similarity">
    <text evidence="1 7">Belongs to the succinate/malate CoA ligase beta subunit family.</text>
</comment>
<keyword evidence="5 7" id="KW-0547">Nucleotide-binding</keyword>
<dbReference type="GO" id="GO:0004775">
    <property type="term" value="F:succinate-CoA ligase (ADP-forming) activity"/>
    <property type="evidence" value="ECO:0007669"/>
    <property type="project" value="UniProtKB-UniRule"/>
</dbReference>
<dbReference type="InterPro" id="IPR005811">
    <property type="entry name" value="SUCC_ACL_C"/>
</dbReference>
<dbReference type="FunFam" id="3.30.470.20:FF:000002">
    <property type="entry name" value="Succinate--CoA ligase [ADP-forming] subunit beta"/>
    <property type="match status" value="1"/>
</dbReference>
<protein>
    <recommendedName>
        <fullName evidence="7">Succinate--CoA ligase [ADP-forming] subunit beta</fullName>
        <ecNumber evidence="7">6.2.1.5</ecNumber>
    </recommendedName>
    <alternativeName>
        <fullName evidence="7">Succinyl-CoA synthetase subunit beta</fullName>
        <shortName evidence="7">SCS-beta</shortName>
    </alternativeName>
</protein>
<comment type="catalytic activity">
    <reaction evidence="7">
        <text>succinate + ATP + CoA = succinyl-CoA + ADP + phosphate</text>
        <dbReference type="Rhea" id="RHEA:17661"/>
        <dbReference type="ChEBI" id="CHEBI:30031"/>
        <dbReference type="ChEBI" id="CHEBI:30616"/>
        <dbReference type="ChEBI" id="CHEBI:43474"/>
        <dbReference type="ChEBI" id="CHEBI:57287"/>
        <dbReference type="ChEBI" id="CHEBI:57292"/>
        <dbReference type="ChEBI" id="CHEBI:456216"/>
        <dbReference type="EC" id="6.2.1.5"/>
    </reaction>
</comment>
<feature type="binding site" evidence="7">
    <location>
        <begin position="313"/>
        <end position="315"/>
    </location>
    <ligand>
        <name>substrate</name>
        <note>ligand shared with subunit alpha</note>
    </ligand>
</feature>
<reference evidence="10 11" key="1">
    <citation type="journal article" date="2012" name="ISME J.">
        <title>Nitrification expanded: discovery, physiology and genomics of a nitrite-oxidizing bacterium from the phylum Chloroflexi.</title>
        <authorList>
            <person name="Sorokin D.Y."/>
            <person name="Lucker S."/>
            <person name="Vejmelkova D."/>
            <person name="Kostrikina N.A."/>
            <person name="Kleerebezem R."/>
            <person name="Rijpstra W.I."/>
            <person name="Damste J.S."/>
            <person name="Le Paslier D."/>
            <person name="Muyzer G."/>
            <person name="Wagner M."/>
            <person name="van Loosdrecht M.C."/>
            <person name="Daims H."/>
        </authorList>
    </citation>
    <scope>NUCLEOTIDE SEQUENCE [LARGE SCALE GENOMIC DNA]</scope>
    <source>
        <strain evidence="11">none</strain>
    </source>
</reference>
<comment type="catalytic activity">
    <reaction evidence="7">
        <text>GTP + succinate + CoA = succinyl-CoA + GDP + phosphate</text>
        <dbReference type="Rhea" id="RHEA:22120"/>
        <dbReference type="ChEBI" id="CHEBI:30031"/>
        <dbReference type="ChEBI" id="CHEBI:37565"/>
        <dbReference type="ChEBI" id="CHEBI:43474"/>
        <dbReference type="ChEBI" id="CHEBI:57287"/>
        <dbReference type="ChEBI" id="CHEBI:57292"/>
        <dbReference type="ChEBI" id="CHEBI:58189"/>
    </reaction>
</comment>
<keyword evidence="7 8" id="KW-0067">ATP-binding</keyword>
<dbReference type="PANTHER" id="PTHR11815:SF10">
    <property type="entry name" value="SUCCINATE--COA LIGASE [GDP-FORMING] SUBUNIT BETA, MITOCHONDRIAL"/>
    <property type="match status" value="1"/>
</dbReference>
<dbReference type="AlphaFoldDB" id="I4EHN2"/>
<dbReference type="InterPro" id="IPR013815">
    <property type="entry name" value="ATP_grasp_subdomain_1"/>
</dbReference>
<dbReference type="GO" id="GO:0005829">
    <property type="term" value="C:cytosol"/>
    <property type="evidence" value="ECO:0007669"/>
    <property type="project" value="TreeGrafter"/>
</dbReference>
<evidence type="ECO:0000313" key="11">
    <source>
        <dbReference type="Proteomes" id="UP000004221"/>
    </source>
</evidence>
<dbReference type="FunFam" id="3.40.50.261:FF:000001">
    <property type="entry name" value="Succinate--CoA ligase [ADP-forming] subunit beta"/>
    <property type="match status" value="1"/>
</dbReference>
<dbReference type="Gene3D" id="3.40.50.261">
    <property type="entry name" value="Succinyl-CoA synthetase domains"/>
    <property type="match status" value="1"/>
</dbReference>
<dbReference type="GO" id="GO:0000287">
    <property type="term" value="F:magnesium ion binding"/>
    <property type="evidence" value="ECO:0007669"/>
    <property type="project" value="UniProtKB-UniRule"/>
</dbReference>
<evidence type="ECO:0000259" key="9">
    <source>
        <dbReference type="PROSITE" id="PS50975"/>
    </source>
</evidence>
<organism evidence="10 11">
    <name type="scientific">Nitrolancea hollandica Lb</name>
    <dbReference type="NCBI Taxonomy" id="1129897"/>
    <lineage>
        <taxon>Bacteria</taxon>
        <taxon>Pseudomonadati</taxon>
        <taxon>Thermomicrobiota</taxon>
        <taxon>Thermomicrobia</taxon>
        <taxon>Sphaerobacterales</taxon>
        <taxon>Sphaerobacterineae</taxon>
        <taxon>Sphaerobacteraceae</taxon>
        <taxon>Nitrolancea</taxon>
    </lineage>
</organism>
<feature type="binding site" evidence="7">
    <location>
        <begin position="52"/>
        <end position="54"/>
    </location>
    <ligand>
        <name>ATP</name>
        <dbReference type="ChEBI" id="CHEBI:30616"/>
    </ligand>
</feature>
<dbReference type="GO" id="GO:0042709">
    <property type="term" value="C:succinate-CoA ligase complex"/>
    <property type="evidence" value="ECO:0007669"/>
    <property type="project" value="TreeGrafter"/>
</dbReference>